<organism evidence="6 7">
    <name type="scientific">Phenylobacterium terrae</name>
    <dbReference type="NCBI Taxonomy" id="2665495"/>
    <lineage>
        <taxon>Bacteria</taxon>
        <taxon>Pseudomonadati</taxon>
        <taxon>Pseudomonadota</taxon>
        <taxon>Alphaproteobacteria</taxon>
        <taxon>Caulobacterales</taxon>
        <taxon>Caulobacteraceae</taxon>
        <taxon>Phenylobacterium</taxon>
    </lineage>
</organism>
<gene>
    <name evidence="6" type="ORF">ACFSC0_03185</name>
</gene>
<dbReference type="Proteomes" id="UP001597237">
    <property type="component" value="Unassembled WGS sequence"/>
</dbReference>
<comment type="caution">
    <text evidence="6">The sequence shown here is derived from an EMBL/GenBank/DDBJ whole genome shotgun (WGS) entry which is preliminary data.</text>
</comment>
<dbReference type="PROSITE" id="PS00059">
    <property type="entry name" value="ADH_ZINC"/>
    <property type="match status" value="1"/>
</dbReference>
<dbReference type="Pfam" id="PF08240">
    <property type="entry name" value="ADH_N"/>
    <property type="match status" value="1"/>
</dbReference>
<sequence>MIATGRMRAAVLAAPGQIRMDLVERPEPGPGQVRVKLEGCGVCASNLTPWAGPDWMSFPTEPGALGHEGWGVIDAVGEGVTNYAVGDRVAALSYKSYAEYDVADVGAIVRLPESLAGKPFPGEPLGCAMNIFRRSDIAAGQTVAIVGVGFLGAILTRLATDAGARVIAISRRPFSLDVARRMGAAETVPMDDHYRIIEDVKRLTDGVFCDRVIEAVGKQWPLDLSAELVRERGKLIIAGYHQDGPRQVNMQLWNWRGIDVINAHERDPEVYAQGIREAVEAVASGRLDPSSLYTHTYPLDRLDEALNATRDRPDGFLKALVTP</sequence>
<evidence type="ECO:0000256" key="2">
    <source>
        <dbReference type="ARBA" id="ARBA00022833"/>
    </source>
</evidence>
<dbReference type="EMBL" id="JBHUEY010000001">
    <property type="protein sequence ID" value="MFD1782386.1"/>
    <property type="molecule type" value="Genomic_DNA"/>
</dbReference>
<dbReference type="RefSeq" id="WP_377280557.1">
    <property type="nucleotide sequence ID" value="NZ_JBHRSI010000001.1"/>
</dbReference>
<evidence type="ECO:0000256" key="3">
    <source>
        <dbReference type="ARBA" id="ARBA00023002"/>
    </source>
</evidence>
<dbReference type="SUPFAM" id="SSF50129">
    <property type="entry name" value="GroES-like"/>
    <property type="match status" value="1"/>
</dbReference>
<dbReference type="PANTHER" id="PTHR43401">
    <property type="entry name" value="L-THREONINE 3-DEHYDROGENASE"/>
    <property type="match status" value="1"/>
</dbReference>
<dbReference type="InterPro" id="IPR050129">
    <property type="entry name" value="Zn_alcohol_dh"/>
</dbReference>
<name>A0ABW4MX88_9CAUL</name>
<dbReference type="InterPro" id="IPR020843">
    <property type="entry name" value="ER"/>
</dbReference>
<feature type="domain" description="Enoyl reductase (ER)" evidence="5">
    <location>
        <begin position="13"/>
        <end position="321"/>
    </location>
</feature>
<dbReference type="SUPFAM" id="SSF51735">
    <property type="entry name" value="NAD(P)-binding Rossmann-fold domains"/>
    <property type="match status" value="1"/>
</dbReference>
<proteinExistence type="inferred from homology"/>
<dbReference type="Gene3D" id="3.40.50.720">
    <property type="entry name" value="NAD(P)-binding Rossmann-like Domain"/>
    <property type="match status" value="1"/>
</dbReference>
<dbReference type="PANTHER" id="PTHR43401:SF2">
    <property type="entry name" value="L-THREONINE 3-DEHYDROGENASE"/>
    <property type="match status" value="1"/>
</dbReference>
<comment type="similarity">
    <text evidence="4">Belongs to the zinc-containing alcohol dehydrogenase family.</text>
</comment>
<dbReference type="InterPro" id="IPR013149">
    <property type="entry name" value="ADH-like_C"/>
</dbReference>
<dbReference type="InterPro" id="IPR013154">
    <property type="entry name" value="ADH-like_N"/>
</dbReference>
<evidence type="ECO:0000256" key="1">
    <source>
        <dbReference type="ARBA" id="ARBA00022723"/>
    </source>
</evidence>
<keyword evidence="3" id="KW-0560">Oxidoreductase</keyword>
<accession>A0ABW4MX88</accession>
<dbReference type="CDD" id="cd08269">
    <property type="entry name" value="Zn_ADH9"/>
    <property type="match status" value="1"/>
</dbReference>
<evidence type="ECO:0000256" key="4">
    <source>
        <dbReference type="RuleBase" id="RU361277"/>
    </source>
</evidence>
<dbReference type="InterPro" id="IPR036291">
    <property type="entry name" value="NAD(P)-bd_dom_sf"/>
</dbReference>
<dbReference type="InterPro" id="IPR002328">
    <property type="entry name" value="ADH_Zn_CS"/>
</dbReference>
<dbReference type="InterPro" id="IPR011032">
    <property type="entry name" value="GroES-like_sf"/>
</dbReference>
<evidence type="ECO:0000313" key="6">
    <source>
        <dbReference type="EMBL" id="MFD1782386.1"/>
    </source>
</evidence>
<keyword evidence="2 4" id="KW-0862">Zinc</keyword>
<keyword evidence="7" id="KW-1185">Reference proteome</keyword>
<dbReference type="Pfam" id="PF00107">
    <property type="entry name" value="ADH_zinc_N"/>
    <property type="match status" value="1"/>
</dbReference>
<dbReference type="SMART" id="SM00829">
    <property type="entry name" value="PKS_ER"/>
    <property type="match status" value="1"/>
</dbReference>
<dbReference type="Gene3D" id="3.90.180.10">
    <property type="entry name" value="Medium-chain alcohol dehydrogenases, catalytic domain"/>
    <property type="match status" value="2"/>
</dbReference>
<comment type="cofactor">
    <cofactor evidence="4">
        <name>Zn(2+)</name>
        <dbReference type="ChEBI" id="CHEBI:29105"/>
    </cofactor>
</comment>
<keyword evidence="1 4" id="KW-0479">Metal-binding</keyword>
<evidence type="ECO:0000313" key="7">
    <source>
        <dbReference type="Proteomes" id="UP001597237"/>
    </source>
</evidence>
<evidence type="ECO:0000259" key="5">
    <source>
        <dbReference type="SMART" id="SM00829"/>
    </source>
</evidence>
<reference evidence="7" key="1">
    <citation type="journal article" date="2019" name="Int. J. Syst. Evol. Microbiol.">
        <title>The Global Catalogue of Microorganisms (GCM) 10K type strain sequencing project: providing services to taxonomists for standard genome sequencing and annotation.</title>
        <authorList>
            <consortium name="The Broad Institute Genomics Platform"/>
            <consortium name="The Broad Institute Genome Sequencing Center for Infectious Disease"/>
            <person name="Wu L."/>
            <person name="Ma J."/>
        </authorList>
    </citation>
    <scope>NUCLEOTIDE SEQUENCE [LARGE SCALE GENOMIC DNA]</scope>
    <source>
        <strain evidence="7">DFY28</strain>
    </source>
</reference>
<protein>
    <submittedName>
        <fullName evidence="6">Zinc-binding dehydrogenase</fullName>
    </submittedName>
</protein>